<dbReference type="PANTHER" id="PTHR47718">
    <property type="entry name" value="OS01G0519700 PROTEIN"/>
    <property type="match status" value="1"/>
</dbReference>
<evidence type="ECO:0000313" key="1">
    <source>
        <dbReference type="EMBL" id="KAA8550320.1"/>
    </source>
</evidence>
<dbReference type="OrthoDB" id="2402896at2759"/>
<organism evidence="1 2">
    <name type="scientific">Nyssa sinensis</name>
    <dbReference type="NCBI Taxonomy" id="561372"/>
    <lineage>
        <taxon>Eukaryota</taxon>
        <taxon>Viridiplantae</taxon>
        <taxon>Streptophyta</taxon>
        <taxon>Embryophyta</taxon>
        <taxon>Tracheophyta</taxon>
        <taxon>Spermatophyta</taxon>
        <taxon>Magnoliopsida</taxon>
        <taxon>eudicotyledons</taxon>
        <taxon>Gunneridae</taxon>
        <taxon>Pentapetalae</taxon>
        <taxon>asterids</taxon>
        <taxon>Cornales</taxon>
        <taxon>Nyssaceae</taxon>
        <taxon>Nyssa</taxon>
    </lineage>
</organism>
<dbReference type="AlphaFoldDB" id="A0A5J5C8J9"/>
<dbReference type="PANTHER" id="PTHR47718:SF2">
    <property type="entry name" value="PROTEIN FAR1-RELATED SEQUENCE 5-LIKE"/>
    <property type="match status" value="1"/>
</dbReference>
<name>A0A5J5C8J9_9ASTE</name>
<reference evidence="1 2" key="1">
    <citation type="submission" date="2019-09" db="EMBL/GenBank/DDBJ databases">
        <title>A chromosome-level genome assembly of the Chinese tupelo Nyssa sinensis.</title>
        <authorList>
            <person name="Yang X."/>
            <person name="Kang M."/>
            <person name="Yang Y."/>
            <person name="Xiong H."/>
            <person name="Wang M."/>
            <person name="Zhang Z."/>
            <person name="Wang Z."/>
            <person name="Wu H."/>
            <person name="Ma T."/>
            <person name="Liu J."/>
            <person name="Xi Z."/>
        </authorList>
    </citation>
    <scope>NUCLEOTIDE SEQUENCE [LARGE SCALE GENOMIC DNA]</scope>
    <source>
        <strain evidence="1">J267</strain>
        <tissue evidence="1">Leaf</tissue>
    </source>
</reference>
<dbReference type="Proteomes" id="UP000325577">
    <property type="component" value="Linkage Group LG0"/>
</dbReference>
<evidence type="ECO:0000313" key="2">
    <source>
        <dbReference type="Proteomes" id="UP000325577"/>
    </source>
</evidence>
<protein>
    <submittedName>
        <fullName evidence="1">Uncharacterized protein</fullName>
    </submittedName>
</protein>
<keyword evidence="2" id="KW-1185">Reference proteome</keyword>
<sequence>MSLGRQDGGRENLGYPRADQKSYLRSKGQKYMKYGETTSLLRYFQQQLDLSRGEEQITSAVQLDNEEQITYTVWADVRMQIDYGEFGDVVTFDTIYKTNEAYRPCESFERPFEAFLEAMSQKSLKQYSLIKIQPLQKHVLRNAVKHLRNLLKDWMGLIQDLSSFMYDYNNEAKFLDAWDAMLLKYNVQSNSWLQVRITARAAESDKEFNYVAKVPIDLMKKVEELCGKQLKEGPSLFLGAKERVEQIDSMEILNGIGAKGIKMRDHGNKSRK</sequence>
<dbReference type="EMBL" id="CM018031">
    <property type="protein sequence ID" value="KAA8550320.1"/>
    <property type="molecule type" value="Genomic_DNA"/>
</dbReference>
<proteinExistence type="predicted"/>
<gene>
    <name evidence="1" type="ORF">F0562_002004</name>
</gene>
<accession>A0A5J5C8J9</accession>